<evidence type="ECO:0000313" key="3">
    <source>
        <dbReference type="Proteomes" id="UP000244336"/>
    </source>
</evidence>
<dbReference type="Gramene" id="PUZ50622">
    <property type="protein sequence ID" value="PUZ50622"/>
    <property type="gene ID" value="GQ55_6G072200"/>
</dbReference>
<dbReference type="EMBL" id="CM009754">
    <property type="protein sequence ID" value="PUZ50622.1"/>
    <property type="molecule type" value="Genomic_DNA"/>
</dbReference>
<dbReference type="AlphaFoldDB" id="A0A2T7D4Z5"/>
<proteinExistence type="predicted"/>
<dbReference type="PANTHER" id="PTHR33063">
    <property type="entry name" value="OS02G0583500 PROTEIN"/>
    <property type="match status" value="1"/>
</dbReference>
<keyword evidence="1" id="KW-0175">Coiled coil</keyword>
<feature type="coiled-coil region" evidence="1">
    <location>
        <begin position="139"/>
        <end position="205"/>
    </location>
</feature>
<dbReference type="OrthoDB" id="686105at2759"/>
<dbReference type="PANTHER" id="PTHR33063:SF13">
    <property type="entry name" value="OS02G0583500 PROTEIN"/>
    <property type="match status" value="1"/>
</dbReference>
<sequence length="209" mass="24516">MMKIAVRQQRYKLKKKYFDPFPLHLVTKMSPIRSMTDKQWNDLVEYWKSPKKMEDKDNSQKFDALDLFKECHYSRKKKCYTPNVQQAITQMENKCSTLTEGEESMSVTEVVANVLAENTKKNVFLQNVGIQNVGCRSSLRNIEAQLEVEKRANSDLRSIVTAQREQLDVLLKQMQETEESRIREQEEVKKRQAEMEAKLQLLLSQVHPS</sequence>
<name>A0A2T7D4Z5_9POAL</name>
<gene>
    <name evidence="2" type="ORF">GQ55_6G072200</name>
</gene>
<evidence type="ECO:0000256" key="1">
    <source>
        <dbReference type="SAM" id="Coils"/>
    </source>
</evidence>
<keyword evidence="3" id="KW-1185">Reference proteome</keyword>
<dbReference type="Proteomes" id="UP000244336">
    <property type="component" value="Chromosome 6"/>
</dbReference>
<reference evidence="2 3" key="1">
    <citation type="submission" date="2018-04" db="EMBL/GenBank/DDBJ databases">
        <title>WGS assembly of Panicum hallii var. hallii HAL2.</title>
        <authorList>
            <person name="Lovell J."/>
            <person name="Jenkins J."/>
            <person name="Lowry D."/>
            <person name="Mamidi S."/>
            <person name="Sreedasyam A."/>
            <person name="Weng X."/>
            <person name="Barry K."/>
            <person name="Bonette J."/>
            <person name="Campitelli B."/>
            <person name="Daum C."/>
            <person name="Gordon S."/>
            <person name="Gould B."/>
            <person name="Lipzen A."/>
            <person name="MacQueen A."/>
            <person name="Palacio-Mejia J."/>
            <person name="Plott C."/>
            <person name="Shakirov E."/>
            <person name="Shu S."/>
            <person name="Yoshinaga Y."/>
            <person name="Zane M."/>
            <person name="Rokhsar D."/>
            <person name="Grimwood J."/>
            <person name="Schmutz J."/>
            <person name="Juenger T."/>
        </authorList>
    </citation>
    <scope>NUCLEOTIDE SEQUENCE [LARGE SCALE GENOMIC DNA]</scope>
    <source>
        <strain evidence="3">cv. HAL2</strain>
    </source>
</reference>
<organism evidence="2 3">
    <name type="scientific">Panicum hallii var. hallii</name>
    <dbReference type="NCBI Taxonomy" id="1504633"/>
    <lineage>
        <taxon>Eukaryota</taxon>
        <taxon>Viridiplantae</taxon>
        <taxon>Streptophyta</taxon>
        <taxon>Embryophyta</taxon>
        <taxon>Tracheophyta</taxon>
        <taxon>Spermatophyta</taxon>
        <taxon>Magnoliopsida</taxon>
        <taxon>Liliopsida</taxon>
        <taxon>Poales</taxon>
        <taxon>Poaceae</taxon>
        <taxon>PACMAD clade</taxon>
        <taxon>Panicoideae</taxon>
        <taxon>Panicodae</taxon>
        <taxon>Paniceae</taxon>
        <taxon>Panicinae</taxon>
        <taxon>Panicum</taxon>
        <taxon>Panicum sect. Panicum</taxon>
    </lineage>
</organism>
<evidence type="ECO:0000313" key="2">
    <source>
        <dbReference type="EMBL" id="PUZ50622.1"/>
    </source>
</evidence>
<accession>A0A2T7D4Z5</accession>
<protein>
    <submittedName>
        <fullName evidence="2">Uncharacterized protein</fullName>
    </submittedName>
</protein>